<keyword evidence="2" id="KW-0812">Transmembrane</keyword>
<gene>
    <name evidence="3" type="ORF">GCM10011322_26240</name>
</gene>
<keyword evidence="2" id="KW-1133">Transmembrane helix</keyword>
<feature type="transmembrane region" description="Helical" evidence="2">
    <location>
        <begin position="108"/>
        <end position="128"/>
    </location>
</feature>
<feature type="transmembrane region" description="Helical" evidence="2">
    <location>
        <begin position="44"/>
        <end position="67"/>
    </location>
</feature>
<keyword evidence="2" id="KW-0472">Membrane</keyword>
<comment type="caution">
    <text evidence="3">The sequence shown here is derived from an EMBL/GenBank/DDBJ whole genome shotgun (WGS) entry which is preliminary data.</text>
</comment>
<dbReference type="InterPro" id="IPR046161">
    <property type="entry name" value="DUF6163"/>
</dbReference>
<accession>A0A917V4X4</accession>
<dbReference type="AlphaFoldDB" id="A0A917V4X4"/>
<evidence type="ECO:0000256" key="2">
    <source>
        <dbReference type="SAM" id="Phobius"/>
    </source>
</evidence>
<feature type="region of interest" description="Disordered" evidence="1">
    <location>
        <begin position="1"/>
        <end position="23"/>
    </location>
</feature>
<sequence length="157" mass="17082">MWPFRRRGAPAEDRSPEPSPADAALRLSEPSSKAGLRWQTVLTWFMRLMALLWIAKGLSFWAVIVGAGDVAPPFQDRSLGFQATVVYFAVIDPIAAVGLWLTATWGGVLWLLAVMSHLILALFFPGVVPVSLTLAVAYCALMVTYLLISYLASGEDG</sequence>
<feature type="transmembrane region" description="Helical" evidence="2">
    <location>
        <begin position="79"/>
        <end position="101"/>
    </location>
</feature>
<dbReference type="Proteomes" id="UP000600449">
    <property type="component" value="Unassembled WGS sequence"/>
</dbReference>
<reference evidence="3 4" key="1">
    <citation type="journal article" date="2014" name="Int. J. Syst. Evol. Microbiol.">
        <title>Complete genome sequence of Corynebacterium casei LMG S-19264T (=DSM 44701T), isolated from a smear-ripened cheese.</title>
        <authorList>
            <consortium name="US DOE Joint Genome Institute (JGI-PGF)"/>
            <person name="Walter F."/>
            <person name="Albersmeier A."/>
            <person name="Kalinowski J."/>
            <person name="Ruckert C."/>
        </authorList>
    </citation>
    <scope>NUCLEOTIDE SEQUENCE [LARGE SCALE GENOMIC DNA]</scope>
    <source>
        <strain evidence="3 4">CGMCC 1.9161</strain>
    </source>
</reference>
<dbReference type="Pfam" id="PF19660">
    <property type="entry name" value="DUF6163"/>
    <property type="match status" value="1"/>
</dbReference>
<evidence type="ECO:0000313" key="4">
    <source>
        <dbReference type="Proteomes" id="UP000600449"/>
    </source>
</evidence>
<feature type="transmembrane region" description="Helical" evidence="2">
    <location>
        <begin position="134"/>
        <end position="152"/>
    </location>
</feature>
<dbReference type="EMBL" id="BMMF01000007">
    <property type="protein sequence ID" value="GGK37931.1"/>
    <property type="molecule type" value="Genomic_DNA"/>
</dbReference>
<organism evidence="3 4">
    <name type="scientific">Salinarimonas ramus</name>
    <dbReference type="NCBI Taxonomy" id="690164"/>
    <lineage>
        <taxon>Bacteria</taxon>
        <taxon>Pseudomonadati</taxon>
        <taxon>Pseudomonadota</taxon>
        <taxon>Alphaproteobacteria</taxon>
        <taxon>Hyphomicrobiales</taxon>
        <taxon>Salinarimonadaceae</taxon>
        <taxon>Salinarimonas</taxon>
    </lineage>
</organism>
<dbReference type="RefSeq" id="WP_244645367.1">
    <property type="nucleotide sequence ID" value="NZ_BMMF01000007.1"/>
</dbReference>
<evidence type="ECO:0000313" key="3">
    <source>
        <dbReference type="EMBL" id="GGK37931.1"/>
    </source>
</evidence>
<evidence type="ECO:0000256" key="1">
    <source>
        <dbReference type="SAM" id="MobiDB-lite"/>
    </source>
</evidence>
<name>A0A917V4X4_9HYPH</name>
<protein>
    <submittedName>
        <fullName evidence="3">Uncharacterized protein</fullName>
    </submittedName>
</protein>
<proteinExistence type="predicted"/>
<keyword evidence="4" id="KW-1185">Reference proteome</keyword>